<feature type="region of interest" description="Domain I, interacts with DnaA modulators" evidence="8">
    <location>
        <begin position="1"/>
        <end position="89"/>
    </location>
</feature>
<keyword evidence="4 8" id="KW-0547">Nucleotide-binding</keyword>
<dbReference type="GO" id="GO:0006275">
    <property type="term" value="P:regulation of DNA replication"/>
    <property type="evidence" value="ECO:0007669"/>
    <property type="project" value="UniProtKB-UniRule"/>
</dbReference>
<name>A0A0G1KZF5_UNCK3</name>
<dbReference type="SMART" id="SM00760">
    <property type="entry name" value="Bac_DnaA_C"/>
    <property type="match status" value="1"/>
</dbReference>
<dbReference type="CDD" id="cd06571">
    <property type="entry name" value="Bac_DnaA_C"/>
    <property type="match status" value="1"/>
</dbReference>
<comment type="similarity">
    <text evidence="1 8 11">Belongs to the DnaA family.</text>
</comment>
<evidence type="ECO:0000256" key="9">
    <source>
        <dbReference type="NCBIfam" id="TIGR00362"/>
    </source>
</evidence>
<gene>
    <name evidence="8" type="primary">dnaA</name>
    <name evidence="14" type="ORF">VE96_C0001G0014</name>
</gene>
<dbReference type="PANTHER" id="PTHR30050">
    <property type="entry name" value="CHROMOSOMAL REPLICATION INITIATOR PROTEIN DNAA"/>
    <property type="match status" value="1"/>
</dbReference>
<dbReference type="PRINTS" id="PR00051">
    <property type="entry name" value="DNAA"/>
</dbReference>
<feature type="domain" description="AAA+ ATPase" evidence="12">
    <location>
        <begin position="157"/>
        <end position="288"/>
    </location>
</feature>
<keyword evidence="3 8" id="KW-0235">DNA replication</keyword>
<evidence type="ECO:0000256" key="7">
    <source>
        <dbReference type="ARBA" id="ARBA00023125"/>
    </source>
</evidence>
<dbReference type="SUPFAM" id="SSF52540">
    <property type="entry name" value="P-loop containing nucleoside triphosphate hydrolases"/>
    <property type="match status" value="1"/>
</dbReference>
<evidence type="ECO:0000259" key="13">
    <source>
        <dbReference type="SMART" id="SM00760"/>
    </source>
</evidence>
<evidence type="ECO:0000256" key="11">
    <source>
        <dbReference type="RuleBase" id="RU004227"/>
    </source>
</evidence>
<dbReference type="Proteomes" id="UP000034752">
    <property type="component" value="Unassembled WGS sequence"/>
</dbReference>
<evidence type="ECO:0000256" key="6">
    <source>
        <dbReference type="ARBA" id="ARBA00023121"/>
    </source>
</evidence>
<comment type="subunit">
    <text evidence="8">Oligomerizes as a right-handed, spiral filament on DNA at oriC.</text>
</comment>
<dbReference type="Gene3D" id="3.40.50.300">
    <property type="entry name" value="P-loop containing nucleotide triphosphate hydrolases"/>
    <property type="match status" value="1"/>
</dbReference>
<dbReference type="InterPro" id="IPR001957">
    <property type="entry name" value="Chromosome_initiator_DnaA"/>
</dbReference>
<dbReference type="Pfam" id="PF11638">
    <property type="entry name" value="DnaA_N"/>
    <property type="match status" value="1"/>
</dbReference>
<dbReference type="SMART" id="SM00382">
    <property type="entry name" value="AAA"/>
    <property type="match status" value="1"/>
</dbReference>
<comment type="subcellular location">
    <subcellularLocation>
        <location evidence="8">Cytoplasm</location>
    </subcellularLocation>
</comment>
<dbReference type="InterPro" id="IPR018312">
    <property type="entry name" value="Chromosome_initiator_DnaA_CS"/>
</dbReference>
<dbReference type="InterPro" id="IPR024633">
    <property type="entry name" value="DnaA_N_dom"/>
</dbReference>
<comment type="function">
    <text evidence="8 10">Plays an essential role in the initiation and regulation of chromosomal replication. ATP-DnaA binds to the origin of replication (oriC) to initiate formation of the DNA replication initiation complex once per cell cycle. Binds the DnaA box (a 9 base pair repeat at the origin) and separates the double-stranded (ds)DNA. Forms a right-handed helical filament on oriC DNA; dsDNA binds to the exterior of the filament while single-stranded (ss)DNA is stabiized in the filament's interior. The ATP-DnaA-oriC complex binds and stabilizes one strand of the AT-rich DNA unwinding element (DUE), permitting loading of DNA polymerase. After initiation quickly degrades to an ADP-DnaA complex that is not apt for DNA replication. Binds acidic phospholipids.</text>
</comment>
<dbReference type="AlphaFoldDB" id="A0A0G1KZF5"/>
<dbReference type="PATRIC" id="fig|1620410.3.peg.15"/>
<evidence type="ECO:0000256" key="3">
    <source>
        <dbReference type="ARBA" id="ARBA00022705"/>
    </source>
</evidence>
<feature type="domain" description="Chromosomal replication initiator DnaA C-terminal" evidence="13">
    <location>
        <begin position="369"/>
        <end position="438"/>
    </location>
</feature>
<dbReference type="GO" id="GO:0005886">
    <property type="term" value="C:plasma membrane"/>
    <property type="evidence" value="ECO:0007669"/>
    <property type="project" value="TreeGrafter"/>
</dbReference>
<dbReference type="Gene3D" id="3.30.300.180">
    <property type="match status" value="1"/>
</dbReference>
<dbReference type="Pfam" id="PF00308">
    <property type="entry name" value="Bac_DnaA"/>
    <property type="match status" value="1"/>
</dbReference>
<comment type="caution">
    <text evidence="8">Lacks conserved residue(s) required for the propagation of feature annotation.</text>
</comment>
<evidence type="ECO:0000313" key="15">
    <source>
        <dbReference type="Proteomes" id="UP000034752"/>
    </source>
</evidence>
<feature type="region of interest" description="Domain IV, binds dsDNA" evidence="8">
    <location>
        <begin position="341"/>
        <end position="468"/>
    </location>
</feature>
<evidence type="ECO:0000313" key="14">
    <source>
        <dbReference type="EMBL" id="KKT53259.1"/>
    </source>
</evidence>
<keyword evidence="5 8" id="KW-0067">ATP-binding</keyword>
<dbReference type="PANTHER" id="PTHR30050:SF2">
    <property type="entry name" value="CHROMOSOMAL REPLICATION INITIATOR PROTEIN DNAA"/>
    <property type="match status" value="1"/>
</dbReference>
<evidence type="ECO:0000259" key="12">
    <source>
        <dbReference type="SMART" id="SM00382"/>
    </source>
</evidence>
<feature type="binding site" evidence="8">
    <location>
        <position position="170"/>
    </location>
    <ligand>
        <name>ATP</name>
        <dbReference type="ChEBI" id="CHEBI:30616"/>
    </ligand>
</feature>
<dbReference type="PROSITE" id="PS01008">
    <property type="entry name" value="DNAA"/>
    <property type="match status" value="1"/>
</dbReference>
<dbReference type="InterPro" id="IPR038454">
    <property type="entry name" value="DnaA_N_sf"/>
</dbReference>
<dbReference type="NCBIfam" id="TIGR00362">
    <property type="entry name" value="DnaA"/>
    <property type="match status" value="1"/>
</dbReference>
<feature type="binding site" evidence="8">
    <location>
        <position position="168"/>
    </location>
    <ligand>
        <name>ATP</name>
        <dbReference type="ChEBI" id="CHEBI:30616"/>
    </ligand>
</feature>
<dbReference type="SUPFAM" id="SSF48295">
    <property type="entry name" value="TrpR-like"/>
    <property type="match status" value="1"/>
</dbReference>
<proteinExistence type="inferred from homology"/>
<dbReference type="GO" id="GO:0005737">
    <property type="term" value="C:cytoplasm"/>
    <property type="evidence" value="ECO:0007669"/>
    <property type="project" value="UniProtKB-SubCell"/>
</dbReference>
<accession>A0A0G1KZF5</accession>
<dbReference type="EMBL" id="LCIJ01000001">
    <property type="protein sequence ID" value="KKT53259.1"/>
    <property type="molecule type" value="Genomic_DNA"/>
</dbReference>
<keyword evidence="6 8" id="KW-0446">Lipid-binding</keyword>
<reference evidence="14 15" key="1">
    <citation type="journal article" date="2015" name="Nature">
        <title>rRNA introns, odd ribosomes, and small enigmatic genomes across a large radiation of phyla.</title>
        <authorList>
            <person name="Brown C.T."/>
            <person name="Hug L.A."/>
            <person name="Thomas B.C."/>
            <person name="Sharon I."/>
            <person name="Castelle C.J."/>
            <person name="Singh A."/>
            <person name="Wilkins M.J."/>
            <person name="Williams K.H."/>
            <person name="Banfield J.F."/>
        </authorList>
    </citation>
    <scope>NUCLEOTIDE SEQUENCE [LARGE SCALE GENOMIC DNA]</scope>
</reference>
<dbReference type="InterPro" id="IPR013317">
    <property type="entry name" value="DnaA_dom"/>
</dbReference>
<dbReference type="GO" id="GO:0006270">
    <property type="term" value="P:DNA replication initiation"/>
    <property type="evidence" value="ECO:0007669"/>
    <property type="project" value="UniProtKB-UniRule"/>
</dbReference>
<dbReference type="InterPro" id="IPR010921">
    <property type="entry name" value="Trp_repressor/repl_initiator"/>
</dbReference>
<dbReference type="GO" id="GO:0005524">
    <property type="term" value="F:ATP binding"/>
    <property type="evidence" value="ECO:0007669"/>
    <property type="project" value="UniProtKB-UniRule"/>
</dbReference>
<feature type="region of interest" description="Domain III, AAA+ region" evidence="8">
    <location>
        <begin position="124"/>
        <end position="340"/>
    </location>
</feature>
<evidence type="ECO:0000256" key="8">
    <source>
        <dbReference type="HAMAP-Rule" id="MF_00377"/>
    </source>
</evidence>
<dbReference type="InterPro" id="IPR013159">
    <property type="entry name" value="DnaA_C"/>
</dbReference>
<dbReference type="Pfam" id="PF08299">
    <property type="entry name" value="Bac_DnaA_C"/>
    <property type="match status" value="1"/>
</dbReference>
<feature type="binding site" evidence="8">
    <location>
        <position position="172"/>
    </location>
    <ligand>
        <name>ATP</name>
        <dbReference type="ChEBI" id="CHEBI:30616"/>
    </ligand>
</feature>
<evidence type="ECO:0000256" key="5">
    <source>
        <dbReference type="ARBA" id="ARBA00022840"/>
    </source>
</evidence>
<dbReference type="HAMAP" id="MF_00377">
    <property type="entry name" value="DnaA_bact"/>
    <property type="match status" value="1"/>
</dbReference>
<dbReference type="CDD" id="cd00009">
    <property type="entry name" value="AAA"/>
    <property type="match status" value="1"/>
</dbReference>
<dbReference type="Gene3D" id="1.10.8.60">
    <property type="match status" value="1"/>
</dbReference>
<dbReference type="GO" id="GO:0008289">
    <property type="term" value="F:lipid binding"/>
    <property type="evidence" value="ECO:0007669"/>
    <property type="project" value="UniProtKB-KW"/>
</dbReference>
<comment type="domain">
    <text evidence="8">Domain I is involved in oligomerization and binding regulators, domain II is flexibile and of varying length in different bacteria, domain III forms the AAA+ region, while domain IV binds dsDNA.</text>
</comment>
<organism evidence="14 15">
    <name type="scientific">candidate division Kazan bacterium GW2011_GWA1_44_22</name>
    <dbReference type="NCBI Taxonomy" id="1620410"/>
    <lineage>
        <taxon>Bacteria</taxon>
        <taxon>Bacteria division Kazan-3B-28</taxon>
    </lineage>
</organism>
<keyword evidence="7 8" id="KW-0238">DNA-binding</keyword>
<evidence type="ECO:0000256" key="1">
    <source>
        <dbReference type="ARBA" id="ARBA00006583"/>
    </source>
</evidence>
<evidence type="ECO:0000256" key="2">
    <source>
        <dbReference type="ARBA" id="ARBA00022490"/>
    </source>
</evidence>
<feature type="binding site" evidence="8">
    <location>
        <position position="171"/>
    </location>
    <ligand>
        <name>ATP</name>
        <dbReference type="ChEBI" id="CHEBI:30616"/>
    </ligand>
</feature>
<dbReference type="InterPro" id="IPR020591">
    <property type="entry name" value="Chromosome_initiator_DnaA-like"/>
</dbReference>
<evidence type="ECO:0000256" key="4">
    <source>
        <dbReference type="ARBA" id="ARBA00022741"/>
    </source>
</evidence>
<dbReference type="InterPro" id="IPR003593">
    <property type="entry name" value="AAA+_ATPase"/>
</dbReference>
<keyword evidence="2 8" id="KW-0963">Cytoplasm</keyword>
<comment type="caution">
    <text evidence="14">The sequence shown here is derived from an EMBL/GenBank/DDBJ whole genome shotgun (WGS) entry which is preliminary data.</text>
</comment>
<sequence length="468" mass="53312">MVDNKRLWQSVLGEAEIALSPANFSTWFKNTEIINASETVVFIRVPNIFTKEWFEKKYEKEIITKCLLRNLPHLGKIEYVIGVKPQRETIFNEPTTLKSTERLLERPPIATLIKTRGTGETIERLNPRYTFETFVIGESNHLAQAASEAVAKAPGTTYNPLFIYGGVGLGKTHLLQAIGNAILTNYPKKKVVYITSERFTNELVDSILKKTTREFKEKYRRVDCLLIDDVQFLEGKDATQEEFFHTFNALYESSKQIVLTSDRPPKAIAALEARLRSRFEWGMMADITAPNYETRLAILRSKSANLKFPLADNILELIAQKIQNNIRELEGALTRTVAFGQLNNTVPTIEEAEGLLGGILISPGKKILRAHDIIRTVSKYYDLKKEDLLGKQRNKEIVVPRQILIYLLREELDLPYTAIAREIGGKDHTTIIHNYNKIKNLVLENTDLENEILSIKEKLYSVDTNGKS</sequence>
<dbReference type="GO" id="GO:0003688">
    <property type="term" value="F:DNA replication origin binding"/>
    <property type="evidence" value="ECO:0007669"/>
    <property type="project" value="UniProtKB-UniRule"/>
</dbReference>
<evidence type="ECO:0000256" key="10">
    <source>
        <dbReference type="RuleBase" id="RU000577"/>
    </source>
</evidence>
<dbReference type="Gene3D" id="1.10.1750.10">
    <property type="match status" value="1"/>
</dbReference>
<protein>
    <recommendedName>
        <fullName evidence="8 9">Chromosomal replication initiator protein DnaA</fullName>
    </recommendedName>
</protein>
<dbReference type="InterPro" id="IPR027417">
    <property type="entry name" value="P-loop_NTPase"/>
</dbReference>
<dbReference type="FunFam" id="3.40.50.300:FF:000668">
    <property type="entry name" value="Chromosomal replication initiator protein DnaA"/>
    <property type="match status" value="1"/>
</dbReference>